<evidence type="ECO:0000259" key="12">
    <source>
        <dbReference type="PROSITE" id="PS50157"/>
    </source>
</evidence>
<feature type="domain" description="C2H2-type" evidence="12">
    <location>
        <begin position="232"/>
        <end position="259"/>
    </location>
</feature>
<feature type="domain" description="C2H2-type" evidence="12">
    <location>
        <begin position="260"/>
        <end position="287"/>
    </location>
</feature>
<dbReference type="FunFam" id="3.30.160.60:FF:001156">
    <property type="entry name" value="Zinc finger protein 407"/>
    <property type="match status" value="1"/>
</dbReference>
<evidence type="ECO:0000256" key="3">
    <source>
        <dbReference type="ARBA" id="ARBA00022723"/>
    </source>
</evidence>
<dbReference type="PROSITE" id="PS50157">
    <property type="entry name" value="ZINC_FINGER_C2H2_2"/>
    <property type="match status" value="5"/>
</dbReference>
<dbReference type="InterPro" id="IPR013087">
    <property type="entry name" value="Znf_C2H2_type"/>
</dbReference>
<accession>A0A9J7HQ22</accession>
<keyword evidence="8" id="KW-0238">DNA-binding</keyword>
<protein>
    <submittedName>
        <fullName evidence="14">Zinc finger and SCAN domain-containing protein 2-like</fullName>
    </submittedName>
</protein>
<comment type="similarity">
    <text evidence="2">Belongs to the krueppel C2H2-type zinc-finger protein family.</text>
</comment>
<keyword evidence="10" id="KW-0539">Nucleus</keyword>
<keyword evidence="6" id="KW-0862">Zinc</keyword>
<reference evidence="14" key="2">
    <citation type="submission" date="2025-08" db="UniProtKB">
        <authorList>
            <consortium name="RefSeq"/>
        </authorList>
    </citation>
    <scope>IDENTIFICATION</scope>
    <source>
        <strain evidence="14">S238N-H82</strain>
        <tissue evidence="14">Testes</tissue>
    </source>
</reference>
<dbReference type="GO" id="GO:0003690">
    <property type="term" value="F:double-stranded DNA binding"/>
    <property type="evidence" value="ECO:0007669"/>
    <property type="project" value="UniProtKB-ARBA"/>
</dbReference>
<proteinExistence type="inferred from homology"/>
<dbReference type="SUPFAM" id="SSF57667">
    <property type="entry name" value="beta-beta-alpha zinc fingers"/>
    <property type="match status" value="3"/>
</dbReference>
<gene>
    <name evidence="14" type="primary">LOC118406411</name>
</gene>
<feature type="domain" description="C2H2-type" evidence="12">
    <location>
        <begin position="288"/>
        <end position="311"/>
    </location>
</feature>
<sequence length="311" mass="35882">MPEQQEFICGLSHEVTIAVLPRLNMQELMFELNRRITGLDKENSIKDRLVSILRDLMLEEYRQLERKSKFCSSDEMTTTVQELETVTVHDSFSIAFVDTMSSASNNPTFITQVLDTNIPTSNSCAEKPSEGDIACEETPLEHRETYLACQPISEQASENKASPLTDNGSRIGRKQYLCDVCGFKTLYASSFSIHIRTHTGEKPFQCSQCDYKSISKGDLARHLKRHTEEKPHSCEMCDYKTYRKSDLKTHMRRHTGAKPYQCEQCDYKTAYQPGLVRHRRRHTGERPYSCQQCDYKAGDRSCLIKHMRKKH</sequence>
<dbReference type="SMART" id="SM00355">
    <property type="entry name" value="ZnF_C2H2"/>
    <property type="match status" value="5"/>
</dbReference>
<dbReference type="PANTHER" id="PTHR24392">
    <property type="entry name" value="ZINC FINGER PROTEIN"/>
    <property type="match status" value="1"/>
</dbReference>
<evidence type="ECO:0000256" key="2">
    <source>
        <dbReference type="ARBA" id="ARBA00006991"/>
    </source>
</evidence>
<dbReference type="FunFam" id="3.30.160.60:FF:001309">
    <property type="entry name" value="Uncharacterized protein"/>
    <property type="match status" value="1"/>
</dbReference>
<dbReference type="RefSeq" id="XP_035662345.1">
    <property type="nucleotide sequence ID" value="XM_035806452.1"/>
</dbReference>
<dbReference type="GO" id="GO:0000981">
    <property type="term" value="F:DNA-binding transcription factor activity, RNA polymerase II-specific"/>
    <property type="evidence" value="ECO:0000318"/>
    <property type="project" value="GO_Central"/>
</dbReference>
<evidence type="ECO:0000313" key="13">
    <source>
        <dbReference type="Proteomes" id="UP000001554"/>
    </source>
</evidence>
<dbReference type="Pfam" id="PF00096">
    <property type="entry name" value="zf-C2H2"/>
    <property type="match status" value="1"/>
</dbReference>
<dbReference type="KEGG" id="bfo:118406411"/>
<dbReference type="GO" id="GO:0008270">
    <property type="term" value="F:zinc ion binding"/>
    <property type="evidence" value="ECO:0007669"/>
    <property type="project" value="UniProtKB-KW"/>
</dbReference>
<dbReference type="PANTHER" id="PTHR24392:SF31">
    <property type="entry name" value="C2H2-TYPE DOMAIN-CONTAINING PROTEIN"/>
    <property type="match status" value="1"/>
</dbReference>
<organism evidence="13 14">
    <name type="scientific">Branchiostoma floridae</name>
    <name type="common">Florida lancelet</name>
    <name type="synonym">Amphioxus</name>
    <dbReference type="NCBI Taxonomy" id="7739"/>
    <lineage>
        <taxon>Eukaryota</taxon>
        <taxon>Metazoa</taxon>
        <taxon>Chordata</taxon>
        <taxon>Cephalochordata</taxon>
        <taxon>Leptocardii</taxon>
        <taxon>Amphioxiformes</taxon>
        <taxon>Branchiostomatidae</taxon>
        <taxon>Branchiostoma</taxon>
    </lineage>
</organism>
<keyword evidence="13" id="KW-1185">Reference proteome</keyword>
<dbReference type="InterPro" id="IPR036236">
    <property type="entry name" value="Znf_C2H2_sf"/>
</dbReference>
<dbReference type="AlphaFoldDB" id="A0A9J7HQ22"/>
<evidence type="ECO:0000256" key="7">
    <source>
        <dbReference type="ARBA" id="ARBA00023015"/>
    </source>
</evidence>
<evidence type="ECO:0000256" key="11">
    <source>
        <dbReference type="PROSITE-ProRule" id="PRU00042"/>
    </source>
</evidence>
<dbReference type="FunFam" id="3.30.160.60:FF:000882">
    <property type="entry name" value="Predicted gene, 21060"/>
    <property type="match status" value="1"/>
</dbReference>
<keyword evidence="7" id="KW-0805">Transcription regulation</keyword>
<evidence type="ECO:0000256" key="6">
    <source>
        <dbReference type="ARBA" id="ARBA00022833"/>
    </source>
</evidence>
<evidence type="ECO:0000256" key="1">
    <source>
        <dbReference type="ARBA" id="ARBA00004123"/>
    </source>
</evidence>
<dbReference type="FunFam" id="3.30.160.60:FF:002068">
    <property type="entry name" value="LD31554p"/>
    <property type="match status" value="1"/>
</dbReference>
<evidence type="ECO:0000256" key="8">
    <source>
        <dbReference type="ARBA" id="ARBA00023125"/>
    </source>
</evidence>
<feature type="domain" description="C2H2-type" evidence="12">
    <location>
        <begin position="204"/>
        <end position="231"/>
    </location>
</feature>
<keyword evidence="4" id="KW-0677">Repeat</keyword>
<keyword evidence="3" id="KW-0479">Metal-binding</keyword>
<dbReference type="Proteomes" id="UP000001554">
    <property type="component" value="Chromosome 19"/>
</dbReference>
<reference evidence="13" key="1">
    <citation type="journal article" date="2020" name="Nat. Ecol. Evol.">
        <title>Deeply conserved synteny resolves early events in vertebrate evolution.</title>
        <authorList>
            <person name="Simakov O."/>
            <person name="Marletaz F."/>
            <person name="Yue J.X."/>
            <person name="O'Connell B."/>
            <person name="Jenkins J."/>
            <person name="Brandt A."/>
            <person name="Calef R."/>
            <person name="Tung C.H."/>
            <person name="Huang T.K."/>
            <person name="Schmutz J."/>
            <person name="Satoh N."/>
            <person name="Yu J.K."/>
            <person name="Putnam N.H."/>
            <person name="Green R.E."/>
            <person name="Rokhsar D.S."/>
        </authorList>
    </citation>
    <scope>NUCLEOTIDE SEQUENCE [LARGE SCALE GENOMIC DNA]</scope>
    <source>
        <strain evidence="13">S238N-H82</strain>
    </source>
</reference>
<dbReference type="GO" id="GO:0005634">
    <property type="term" value="C:nucleus"/>
    <property type="evidence" value="ECO:0007669"/>
    <property type="project" value="UniProtKB-SubCell"/>
</dbReference>
<dbReference type="Pfam" id="PF13909">
    <property type="entry name" value="zf-H2C2_5"/>
    <property type="match status" value="1"/>
</dbReference>
<evidence type="ECO:0000256" key="10">
    <source>
        <dbReference type="ARBA" id="ARBA00023242"/>
    </source>
</evidence>
<feature type="domain" description="C2H2-type" evidence="12">
    <location>
        <begin position="176"/>
        <end position="203"/>
    </location>
</feature>
<keyword evidence="5 11" id="KW-0863">Zinc-finger</keyword>
<dbReference type="OrthoDB" id="6105938at2759"/>
<name>A0A9J7HQ22_BRAFL</name>
<evidence type="ECO:0000313" key="14">
    <source>
        <dbReference type="RefSeq" id="XP_035662345.1"/>
    </source>
</evidence>
<dbReference type="GO" id="GO:0006357">
    <property type="term" value="P:regulation of transcription by RNA polymerase II"/>
    <property type="evidence" value="ECO:0000318"/>
    <property type="project" value="GO_Central"/>
</dbReference>
<evidence type="ECO:0000256" key="9">
    <source>
        <dbReference type="ARBA" id="ARBA00023163"/>
    </source>
</evidence>
<comment type="subcellular location">
    <subcellularLocation>
        <location evidence="1">Nucleus</location>
    </subcellularLocation>
</comment>
<dbReference type="GeneID" id="118406411"/>
<evidence type="ECO:0000256" key="4">
    <source>
        <dbReference type="ARBA" id="ARBA00022737"/>
    </source>
</evidence>
<evidence type="ECO:0000256" key="5">
    <source>
        <dbReference type="ARBA" id="ARBA00022771"/>
    </source>
</evidence>
<keyword evidence="9" id="KW-0804">Transcription</keyword>
<dbReference type="Gene3D" id="3.30.160.60">
    <property type="entry name" value="Classic Zinc Finger"/>
    <property type="match status" value="5"/>
</dbReference>
<dbReference type="FunFam" id="3.30.160.60:FF:001370">
    <property type="entry name" value="Zinc finger protein"/>
    <property type="match status" value="1"/>
</dbReference>